<dbReference type="SUPFAM" id="SSF49785">
    <property type="entry name" value="Galactose-binding domain-like"/>
    <property type="match status" value="1"/>
</dbReference>
<dbReference type="PROSITE" id="PS00194">
    <property type="entry name" value="THIOREDOXIN_1"/>
    <property type="match status" value="1"/>
</dbReference>
<dbReference type="PROSITE" id="PS51352">
    <property type="entry name" value="THIOREDOXIN_2"/>
    <property type="match status" value="1"/>
</dbReference>
<dbReference type="STRING" id="1890683.A0A427YFY8"/>
<dbReference type="Gene3D" id="3.40.30.10">
    <property type="entry name" value="Glutaredoxin"/>
    <property type="match status" value="1"/>
</dbReference>
<name>A0A427YFY8_9TREE</name>
<accession>A0A427YFY8</accession>
<evidence type="ECO:0000259" key="2">
    <source>
        <dbReference type="PROSITE" id="PS51352"/>
    </source>
</evidence>
<evidence type="ECO:0000259" key="3">
    <source>
        <dbReference type="PROSITE" id="PS51532"/>
    </source>
</evidence>
<dbReference type="PROSITE" id="PS51532">
    <property type="entry name" value="PITH"/>
    <property type="match status" value="1"/>
</dbReference>
<keyword evidence="1" id="KW-1015">Disulfide bond</keyword>
<evidence type="ECO:0000256" key="1">
    <source>
        <dbReference type="ARBA" id="ARBA00023157"/>
    </source>
</evidence>
<evidence type="ECO:0000313" key="5">
    <source>
        <dbReference type="Proteomes" id="UP000279259"/>
    </source>
</evidence>
<dbReference type="InterPro" id="IPR013766">
    <property type="entry name" value="Thioredoxin_domain"/>
</dbReference>
<dbReference type="InterPro" id="IPR010400">
    <property type="entry name" value="PITH_dom"/>
</dbReference>
<dbReference type="OrthoDB" id="10263751at2759"/>
<sequence length="335" mass="35819">MSFHKIFSPLDPSAPRKTHVMAPGITEVESVFQFDNLVKGLLPTQLLVIDFHAVWCGPCHAIAPIYAQLAAKYAHVKFVKVDVDRNQQLAQRFRISAMPTFKFLKGGREIAELRGASPPQLNALVAQHAGPVPAASATTSGSFSTASASGSAGAGAGAAPTPSAPADNTISLLSQISARGLTCLNESSSHPLSSIIGPSHGPRGSSYLESDADAELLITIPFNEPVKLKAISIFGGVSPSQAPKEVRLYINQLSMDFGDAENLAPAQELELSREDIGGNKVELRFVRFQNVRSLHILVKTNQEDDETTRIDSIDLFGTVGDSTDKGPLPKHEHEH</sequence>
<feature type="domain" description="PITH" evidence="3">
    <location>
        <begin position="161"/>
        <end position="335"/>
    </location>
</feature>
<dbReference type="AlphaFoldDB" id="A0A427YFY8"/>
<gene>
    <name evidence="4" type="ORF">EHS25_001422</name>
</gene>
<keyword evidence="5" id="KW-1185">Reference proteome</keyword>
<proteinExistence type="predicted"/>
<feature type="domain" description="Thioredoxin" evidence="2">
    <location>
        <begin position="8"/>
        <end position="130"/>
    </location>
</feature>
<organism evidence="4 5">
    <name type="scientific">Saitozyma podzolica</name>
    <dbReference type="NCBI Taxonomy" id="1890683"/>
    <lineage>
        <taxon>Eukaryota</taxon>
        <taxon>Fungi</taxon>
        <taxon>Dikarya</taxon>
        <taxon>Basidiomycota</taxon>
        <taxon>Agaricomycotina</taxon>
        <taxon>Tremellomycetes</taxon>
        <taxon>Tremellales</taxon>
        <taxon>Trimorphomycetaceae</taxon>
        <taxon>Saitozyma</taxon>
    </lineage>
</organism>
<dbReference type="PRINTS" id="PR00421">
    <property type="entry name" value="THIOREDOXIN"/>
</dbReference>
<dbReference type="SUPFAM" id="SSF52833">
    <property type="entry name" value="Thioredoxin-like"/>
    <property type="match status" value="1"/>
</dbReference>
<evidence type="ECO:0000313" key="4">
    <source>
        <dbReference type="EMBL" id="RSH90089.1"/>
    </source>
</evidence>
<dbReference type="InterPro" id="IPR037047">
    <property type="entry name" value="PITH_dom_sf"/>
</dbReference>
<protein>
    <recommendedName>
        <fullName evidence="6">Thioredoxin-like protein 1</fullName>
    </recommendedName>
</protein>
<dbReference type="Pfam" id="PF06201">
    <property type="entry name" value="PITH"/>
    <property type="match status" value="1"/>
</dbReference>
<dbReference type="Gene3D" id="2.60.120.470">
    <property type="entry name" value="PITH domain"/>
    <property type="match status" value="1"/>
</dbReference>
<comment type="caution">
    <text evidence="4">The sequence shown here is derived from an EMBL/GenBank/DDBJ whole genome shotgun (WGS) entry which is preliminary data.</text>
</comment>
<dbReference type="InterPro" id="IPR017937">
    <property type="entry name" value="Thioredoxin_CS"/>
</dbReference>
<dbReference type="Pfam" id="PF00085">
    <property type="entry name" value="Thioredoxin"/>
    <property type="match status" value="1"/>
</dbReference>
<reference evidence="4 5" key="1">
    <citation type="submission" date="2018-11" db="EMBL/GenBank/DDBJ databases">
        <title>Genome sequence of Saitozyma podzolica DSM 27192.</title>
        <authorList>
            <person name="Aliyu H."/>
            <person name="Gorte O."/>
            <person name="Ochsenreither K."/>
        </authorList>
    </citation>
    <scope>NUCLEOTIDE SEQUENCE [LARGE SCALE GENOMIC DNA]</scope>
    <source>
        <strain evidence="4 5">DSM 27192</strain>
    </source>
</reference>
<dbReference type="PANTHER" id="PTHR46115">
    <property type="entry name" value="THIOREDOXIN-LIKE PROTEIN 1"/>
    <property type="match status" value="1"/>
</dbReference>
<dbReference type="EMBL" id="RSCD01000011">
    <property type="protein sequence ID" value="RSH90089.1"/>
    <property type="molecule type" value="Genomic_DNA"/>
</dbReference>
<dbReference type="InterPro" id="IPR008979">
    <property type="entry name" value="Galactose-bd-like_sf"/>
</dbReference>
<dbReference type="Proteomes" id="UP000279259">
    <property type="component" value="Unassembled WGS sequence"/>
</dbReference>
<dbReference type="InterPro" id="IPR036249">
    <property type="entry name" value="Thioredoxin-like_sf"/>
</dbReference>
<evidence type="ECO:0008006" key="6">
    <source>
        <dbReference type="Google" id="ProtNLM"/>
    </source>
</evidence>
<dbReference type="CDD" id="cd02947">
    <property type="entry name" value="TRX_family"/>
    <property type="match status" value="1"/>
</dbReference>
<dbReference type="GO" id="GO:0005737">
    <property type="term" value="C:cytoplasm"/>
    <property type="evidence" value="ECO:0007669"/>
    <property type="project" value="UniProtKB-ARBA"/>
</dbReference>